<accession>A0ABQ7KCG5</accession>
<name>A0ABQ7KCG5_9FUNG</name>
<gene>
    <name evidence="3" type="ORF">BGZ96_012170</name>
</gene>
<feature type="region of interest" description="Disordered" evidence="1">
    <location>
        <begin position="126"/>
        <end position="173"/>
    </location>
</feature>
<keyword evidence="4" id="KW-1185">Reference proteome</keyword>
<evidence type="ECO:0000256" key="1">
    <source>
        <dbReference type="SAM" id="MobiDB-lite"/>
    </source>
</evidence>
<dbReference type="EMBL" id="JAAAIM010000090">
    <property type="protein sequence ID" value="KAG0295265.1"/>
    <property type="molecule type" value="Genomic_DNA"/>
</dbReference>
<evidence type="ECO:0000256" key="2">
    <source>
        <dbReference type="SAM" id="SignalP"/>
    </source>
</evidence>
<sequence length="216" mass="22396">MTRLSTCIALALALTSSTLVMAQNPIVASTPDNMPPVKCVIATPQQHLTQGQPTEIEFQNCQGSGDVQLLYGKNVAKLTVYKTLACSKVQFTPTEGKKSVTCSFTPDHAGVFSLSTRDGSGEATYSGPFTVDPVEPASAAAGDKTGKSETTSPHASGDEVIAPGASAPQINKLPSSAVPKTEELGEAPMGSTKQKGTAGSVIAKRALYDMMGFLVM</sequence>
<feature type="signal peptide" evidence="2">
    <location>
        <begin position="1"/>
        <end position="22"/>
    </location>
</feature>
<organism evidence="3 4">
    <name type="scientific">Linnemannia gamsii</name>
    <dbReference type="NCBI Taxonomy" id="64522"/>
    <lineage>
        <taxon>Eukaryota</taxon>
        <taxon>Fungi</taxon>
        <taxon>Fungi incertae sedis</taxon>
        <taxon>Mucoromycota</taxon>
        <taxon>Mortierellomycotina</taxon>
        <taxon>Mortierellomycetes</taxon>
        <taxon>Mortierellales</taxon>
        <taxon>Mortierellaceae</taxon>
        <taxon>Linnemannia</taxon>
    </lineage>
</organism>
<keyword evidence="2" id="KW-0732">Signal</keyword>
<evidence type="ECO:0000313" key="4">
    <source>
        <dbReference type="Proteomes" id="UP001194696"/>
    </source>
</evidence>
<protein>
    <submittedName>
        <fullName evidence="3">Uncharacterized protein</fullName>
    </submittedName>
</protein>
<feature type="chain" id="PRO_5047126339" evidence="2">
    <location>
        <begin position="23"/>
        <end position="216"/>
    </location>
</feature>
<proteinExistence type="predicted"/>
<dbReference type="Proteomes" id="UP001194696">
    <property type="component" value="Unassembled WGS sequence"/>
</dbReference>
<evidence type="ECO:0000313" key="3">
    <source>
        <dbReference type="EMBL" id="KAG0295265.1"/>
    </source>
</evidence>
<reference evidence="3 4" key="1">
    <citation type="journal article" date="2020" name="Fungal Divers.">
        <title>Resolving the Mortierellaceae phylogeny through synthesis of multi-gene phylogenetics and phylogenomics.</title>
        <authorList>
            <person name="Vandepol N."/>
            <person name="Liber J."/>
            <person name="Desiro A."/>
            <person name="Na H."/>
            <person name="Kennedy M."/>
            <person name="Barry K."/>
            <person name="Grigoriev I.V."/>
            <person name="Miller A.N."/>
            <person name="O'Donnell K."/>
            <person name="Stajich J.E."/>
            <person name="Bonito G."/>
        </authorList>
    </citation>
    <scope>NUCLEOTIDE SEQUENCE [LARGE SCALE GENOMIC DNA]</scope>
    <source>
        <strain evidence="3 4">AD045</strain>
    </source>
</reference>
<comment type="caution">
    <text evidence="3">The sequence shown here is derived from an EMBL/GenBank/DDBJ whole genome shotgun (WGS) entry which is preliminary data.</text>
</comment>